<keyword evidence="2" id="KW-1185">Reference proteome</keyword>
<protein>
    <submittedName>
        <fullName evidence="1">Uncharacterized protein</fullName>
    </submittedName>
</protein>
<dbReference type="EMBL" id="BROD01000001">
    <property type="protein sequence ID" value="GKX66899.1"/>
    <property type="molecule type" value="Genomic_DNA"/>
</dbReference>
<name>A0ACB5RCC2_9CLOT</name>
<dbReference type="Proteomes" id="UP001058074">
    <property type="component" value="Unassembled WGS sequence"/>
</dbReference>
<evidence type="ECO:0000313" key="2">
    <source>
        <dbReference type="Proteomes" id="UP001058074"/>
    </source>
</evidence>
<sequence>MNITLQINTIIEFIFGNQMKIDKSVYFTVIVAQLTIYGIFLTFIQFIANIDDEGKNRIPHYLGIETKSFYINKKLKLSKIVKSEIFLVILILSLFLKPILVIFNLIIDKRMQSIIVFIWYSFAIIYMILFASIFIGCAKLTMQIKQIGENSKYNLLLDEIEENFIKESNRLLRKELEVDKLNQILILMRKLYKRDNRSDLLMRYNKLTKKLLQKYYDKKDYEMRLLVKKSICVRNQEPFEYNFQLELEILNEIIKDALNREVQDEEFIKSIFRIRMKILNKTLERKIINEVKKGKSSTNIDIEEHDREKKFFGYELILRSRKYVDLNKYLINMLYTDIPSVSEESKIIIQCENRKEISKLLILYLELVCDGKINETDFLEIFKKILYEEEFKEVLTSEVRQVYSRQYIPQKIENILKMLDDHQKVYILTYLIIYYSIYDFREEWKSFDLVKLRMLLPQKEAFVTILDENKEYIIDRFEKSEINHRFSKKMIEYLIKYLKHNISETLMTNVFNSKVINTFYLFVFKIGILNEEVYHLEYHFNSNKSLRLGLLRFLSKHPELFVYDKFMMFLHVLRNNSFNNEKDLGDIENDLTCLILSNVKITNELITKWREEGKYLWPSLIKYLLVKITEFQRYSDSKNEKWLINNINQDFVSSNKSVEMYVKYIISIYEKYHLDLSYVQKEKMNKFISRGLLELM</sequence>
<reference evidence="1" key="1">
    <citation type="journal article" date="2025" name="Int. J. Syst. Evol. Microbiol.">
        <title>Inconstantimicrobium mannanitabidum sp. nov., a novel member of the family Clostridiaceae isolated from anoxic soil under the treatment of reductive soil disinfestation.</title>
        <authorList>
            <person name="Ueki A."/>
            <person name="Tonouchi A."/>
            <person name="Honma S."/>
            <person name="Kaku N."/>
            <person name="Ueki K."/>
        </authorList>
    </citation>
    <scope>NUCLEOTIDE SEQUENCE</scope>
    <source>
        <strain evidence="1">TW13</strain>
    </source>
</reference>
<accession>A0ACB5RCC2</accession>
<gene>
    <name evidence="1" type="ORF">rsdtw13_21570</name>
</gene>
<comment type="caution">
    <text evidence="1">The sequence shown here is derived from an EMBL/GenBank/DDBJ whole genome shotgun (WGS) entry which is preliminary data.</text>
</comment>
<proteinExistence type="predicted"/>
<evidence type="ECO:0000313" key="1">
    <source>
        <dbReference type="EMBL" id="GKX66899.1"/>
    </source>
</evidence>
<organism evidence="1 2">
    <name type="scientific">Inconstantimicrobium mannanitabidum</name>
    <dbReference type="NCBI Taxonomy" id="1604901"/>
    <lineage>
        <taxon>Bacteria</taxon>
        <taxon>Bacillati</taxon>
        <taxon>Bacillota</taxon>
        <taxon>Clostridia</taxon>
        <taxon>Eubacteriales</taxon>
        <taxon>Clostridiaceae</taxon>
        <taxon>Inconstantimicrobium</taxon>
    </lineage>
</organism>